<dbReference type="PANTHER" id="PTHR30543">
    <property type="entry name" value="CHROMATE REDUCTASE"/>
    <property type="match status" value="1"/>
</dbReference>
<dbReference type="AlphaFoldDB" id="A0A6G6Y2P9"/>
<dbReference type="InterPro" id="IPR029039">
    <property type="entry name" value="Flavoprotein-like_sf"/>
</dbReference>
<dbReference type="PANTHER" id="PTHR30543:SF21">
    <property type="entry name" value="NAD(P)H-DEPENDENT FMN REDUCTASE LOT6"/>
    <property type="match status" value="1"/>
</dbReference>
<gene>
    <name evidence="2" type="ORF">G5C33_05070</name>
</gene>
<name>A0A6G6Y2P9_9SPHN</name>
<proteinExistence type="predicted"/>
<protein>
    <submittedName>
        <fullName evidence="2">NAD(P)H-dependent oxidoreductase</fullName>
    </submittedName>
</protein>
<evidence type="ECO:0000259" key="1">
    <source>
        <dbReference type="Pfam" id="PF03358"/>
    </source>
</evidence>
<dbReference type="GO" id="GO:0016491">
    <property type="term" value="F:oxidoreductase activity"/>
    <property type="evidence" value="ECO:0007669"/>
    <property type="project" value="InterPro"/>
</dbReference>
<reference evidence="2 3" key="1">
    <citation type="submission" date="2020-02" db="EMBL/GenBank/DDBJ databases">
        <authorList>
            <person name="Zheng R.K."/>
            <person name="Sun C.M."/>
        </authorList>
    </citation>
    <scope>NUCLEOTIDE SEQUENCE [LARGE SCALE GENOMIC DNA]</scope>
    <source>
        <strain evidence="3">zrk23</strain>
    </source>
</reference>
<dbReference type="InterPro" id="IPR005025">
    <property type="entry name" value="FMN_Rdtase-like_dom"/>
</dbReference>
<dbReference type="EMBL" id="CP049109">
    <property type="protein sequence ID" value="QIG79224.1"/>
    <property type="molecule type" value="Genomic_DNA"/>
</dbReference>
<dbReference type="InterPro" id="IPR050712">
    <property type="entry name" value="NAD(P)H-dep_reductase"/>
</dbReference>
<dbReference type="RefSeq" id="WP_165326225.1">
    <property type="nucleotide sequence ID" value="NZ_CP049109.1"/>
</dbReference>
<sequence>MLNIGLIVGSTRPERFSDKAAQWVEDTAADRSDLKLTRLDLREADLPFFQEDLPPLMSGGKFEHPKAAAWEERLSAFDGFIATVAEYNYGPAGVMKNAFDNALNGWTRKPIAFVGYGGVGGARAIQALRVTTSGLRMVPIGPEVNIAADTFMAALTQGKPLGGFDHLNAALGTLLNETVWWGNALKPARNAG</sequence>
<dbReference type="Pfam" id="PF03358">
    <property type="entry name" value="FMN_red"/>
    <property type="match status" value="1"/>
</dbReference>
<accession>A0A6G6Y2P9</accession>
<dbReference type="Gene3D" id="3.40.50.360">
    <property type="match status" value="1"/>
</dbReference>
<keyword evidence="3" id="KW-1185">Reference proteome</keyword>
<evidence type="ECO:0000313" key="3">
    <source>
        <dbReference type="Proteomes" id="UP000501568"/>
    </source>
</evidence>
<dbReference type="KEGG" id="spzr:G5C33_05070"/>
<feature type="domain" description="NADPH-dependent FMN reductase-like" evidence="1">
    <location>
        <begin position="3"/>
        <end position="148"/>
    </location>
</feature>
<dbReference type="Proteomes" id="UP000501568">
    <property type="component" value="Chromosome"/>
</dbReference>
<evidence type="ECO:0000313" key="2">
    <source>
        <dbReference type="EMBL" id="QIG79224.1"/>
    </source>
</evidence>
<organism evidence="2 3">
    <name type="scientific">Stakelama tenebrarum</name>
    <dbReference type="NCBI Taxonomy" id="2711215"/>
    <lineage>
        <taxon>Bacteria</taxon>
        <taxon>Pseudomonadati</taxon>
        <taxon>Pseudomonadota</taxon>
        <taxon>Alphaproteobacteria</taxon>
        <taxon>Sphingomonadales</taxon>
        <taxon>Sphingomonadaceae</taxon>
        <taxon>Stakelama</taxon>
    </lineage>
</organism>
<dbReference type="GO" id="GO:0010181">
    <property type="term" value="F:FMN binding"/>
    <property type="evidence" value="ECO:0007669"/>
    <property type="project" value="TreeGrafter"/>
</dbReference>
<dbReference type="SUPFAM" id="SSF52218">
    <property type="entry name" value="Flavoproteins"/>
    <property type="match status" value="1"/>
</dbReference>
<dbReference type="GO" id="GO:0005829">
    <property type="term" value="C:cytosol"/>
    <property type="evidence" value="ECO:0007669"/>
    <property type="project" value="TreeGrafter"/>
</dbReference>